<keyword evidence="6" id="KW-0732">Signal</keyword>
<feature type="transmembrane region" description="Helical" evidence="5">
    <location>
        <begin position="327"/>
        <end position="350"/>
    </location>
</feature>
<evidence type="ECO:0000256" key="5">
    <source>
        <dbReference type="SAM" id="Phobius"/>
    </source>
</evidence>
<dbReference type="Proteomes" id="UP000504635">
    <property type="component" value="Unplaced"/>
</dbReference>
<dbReference type="AlphaFoldDB" id="A0A6J2YL22"/>
<feature type="transmembrane region" description="Helical" evidence="5">
    <location>
        <begin position="197"/>
        <end position="219"/>
    </location>
</feature>
<dbReference type="GO" id="GO:0004930">
    <property type="term" value="F:G protein-coupled receptor activity"/>
    <property type="evidence" value="ECO:0007669"/>
    <property type="project" value="InterPro"/>
</dbReference>
<protein>
    <submittedName>
        <fullName evidence="9">G-protein coupled receptor Mth2-like</fullName>
    </submittedName>
</protein>
<feature type="transmembrane region" description="Helical" evidence="5">
    <location>
        <begin position="290"/>
        <end position="315"/>
    </location>
</feature>
<dbReference type="Pfam" id="PF00002">
    <property type="entry name" value="7tm_2"/>
    <property type="match status" value="1"/>
</dbReference>
<dbReference type="GeneID" id="115888491"/>
<evidence type="ECO:0000259" key="7">
    <source>
        <dbReference type="PROSITE" id="PS50261"/>
    </source>
</evidence>
<dbReference type="CDD" id="cd15039">
    <property type="entry name" value="7tmB3_Methuselah-like"/>
    <property type="match status" value="1"/>
</dbReference>
<feature type="transmembrane region" description="Helical" evidence="5">
    <location>
        <begin position="170"/>
        <end position="191"/>
    </location>
</feature>
<feature type="chain" id="PRO_5026977532" evidence="6">
    <location>
        <begin position="19"/>
        <end position="438"/>
    </location>
</feature>
<proteinExistence type="predicted"/>
<feature type="domain" description="G-protein coupled receptors family 2 profile 2" evidence="7">
    <location>
        <begin position="133"/>
        <end position="386"/>
    </location>
</feature>
<evidence type="ECO:0000256" key="1">
    <source>
        <dbReference type="ARBA" id="ARBA00004141"/>
    </source>
</evidence>
<gene>
    <name evidence="9" type="primary">LOC115888491</name>
</gene>
<dbReference type="OrthoDB" id="6082634at2759"/>
<accession>A0A6J2YL22</accession>
<dbReference type="GO" id="GO:0007166">
    <property type="term" value="P:cell surface receptor signaling pathway"/>
    <property type="evidence" value="ECO:0007669"/>
    <property type="project" value="InterPro"/>
</dbReference>
<dbReference type="GO" id="GO:0016020">
    <property type="term" value="C:membrane"/>
    <property type="evidence" value="ECO:0007669"/>
    <property type="project" value="UniProtKB-SubCell"/>
</dbReference>
<evidence type="ECO:0000256" key="3">
    <source>
        <dbReference type="ARBA" id="ARBA00022989"/>
    </source>
</evidence>
<evidence type="ECO:0000256" key="4">
    <source>
        <dbReference type="ARBA" id="ARBA00023136"/>
    </source>
</evidence>
<dbReference type="InParanoid" id="A0A6J2YL22"/>
<evidence type="ECO:0000256" key="2">
    <source>
        <dbReference type="ARBA" id="ARBA00022692"/>
    </source>
</evidence>
<keyword evidence="8" id="KW-1185">Reference proteome</keyword>
<dbReference type="InterPro" id="IPR017981">
    <property type="entry name" value="GPCR_2-like_7TM"/>
</dbReference>
<feature type="signal peptide" evidence="6">
    <location>
        <begin position="1"/>
        <end position="18"/>
    </location>
</feature>
<name>A0A6J2YL22_SITOR</name>
<dbReference type="InterPro" id="IPR052808">
    <property type="entry name" value="GPCR_Mth-like"/>
</dbReference>
<dbReference type="PROSITE" id="PS50261">
    <property type="entry name" value="G_PROTEIN_RECEP_F2_4"/>
    <property type="match status" value="1"/>
</dbReference>
<dbReference type="InterPro" id="IPR000832">
    <property type="entry name" value="GPCR_2_secretin-like"/>
</dbReference>
<evidence type="ECO:0000256" key="6">
    <source>
        <dbReference type="SAM" id="SignalP"/>
    </source>
</evidence>
<dbReference type="Gene3D" id="1.20.1070.10">
    <property type="entry name" value="Rhodopsin 7-helix transmembrane proteins"/>
    <property type="match status" value="1"/>
</dbReference>
<keyword evidence="2 5" id="KW-0812">Transmembrane</keyword>
<feature type="transmembrane region" description="Helical" evidence="5">
    <location>
        <begin position="139"/>
        <end position="158"/>
    </location>
</feature>
<keyword evidence="3 5" id="KW-1133">Transmembrane helix</keyword>
<dbReference type="RefSeq" id="XP_030764102.1">
    <property type="nucleotide sequence ID" value="XM_030908242.1"/>
</dbReference>
<sequence length="438" mass="50219">MKNLLPICLLLSVHTSKAVLNCCSGENIISKDDHLCLKNKKPIIDLKCDSGILLPVYDNINDSGILLPVYDSINDHGFSMLPNGSMYISDTGTELSYCQTEEREVLENGGISLSKLYLVCYINDGNLFAEENRTIIDPILLYISLIFVILTIIVYAIVPKLLDLQGICIVHALVGMAVGYSFLGTMQLISLENVSCHMFAFVTYFAFEYMFFWLTTLSFHTWRITVNPSFSQRTTKWGLIYHVFAISGPLVLSVILLLAHFSDWSIWDDIKPNIGIMSCWFESIRETMFYFYGPISLLLICNVIFYVWTVVVLWTRIQNTQNKILKYRLKICIRLSIIMGITWIFELITATLKDRVSITGKIFFFFLDLFNILQGILIFLVLVVFRKRVRRALASKNPCNIKFPSSWKYLEDEEICSDEERTNKAIVEYTNGAIEISK</sequence>
<dbReference type="PANTHER" id="PTHR46953">
    <property type="entry name" value="G-PROTEIN COUPLED RECEPTOR MTH-LIKE 1-RELATED"/>
    <property type="match status" value="1"/>
</dbReference>
<comment type="subcellular location">
    <subcellularLocation>
        <location evidence="1">Membrane</location>
        <topology evidence="1">Multi-pass membrane protein</topology>
    </subcellularLocation>
</comment>
<feature type="transmembrane region" description="Helical" evidence="5">
    <location>
        <begin position="239"/>
        <end position="261"/>
    </location>
</feature>
<evidence type="ECO:0000313" key="8">
    <source>
        <dbReference type="Proteomes" id="UP000504635"/>
    </source>
</evidence>
<evidence type="ECO:0000313" key="9">
    <source>
        <dbReference type="RefSeq" id="XP_030764102.1"/>
    </source>
</evidence>
<feature type="transmembrane region" description="Helical" evidence="5">
    <location>
        <begin position="362"/>
        <end position="385"/>
    </location>
</feature>
<keyword evidence="4 5" id="KW-0472">Membrane</keyword>
<organism evidence="8 9">
    <name type="scientific">Sitophilus oryzae</name>
    <name type="common">Rice weevil</name>
    <name type="synonym">Curculio oryzae</name>
    <dbReference type="NCBI Taxonomy" id="7048"/>
    <lineage>
        <taxon>Eukaryota</taxon>
        <taxon>Metazoa</taxon>
        <taxon>Ecdysozoa</taxon>
        <taxon>Arthropoda</taxon>
        <taxon>Hexapoda</taxon>
        <taxon>Insecta</taxon>
        <taxon>Pterygota</taxon>
        <taxon>Neoptera</taxon>
        <taxon>Endopterygota</taxon>
        <taxon>Coleoptera</taxon>
        <taxon>Polyphaga</taxon>
        <taxon>Cucujiformia</taxon>
        <taxon>Curculionidae</taxon>
        <taxon>Dryophthorinae</taxon>
        <taxon>Sitophilus</taxon>
    </lineage>
</organism>
<dbReference type="KEGG" id="soy:115888491"/>
<dbReference type="PANTHER" id="PTHR46953:SF1">
    <property type="entry name" value="G-PROTEIN COUPLED RECEPTOR MTH-LIKE 1-RELATED"/>
    <property type="match status" value="1"/>
</dbReference>
<reference evidence="9" key="1">
    <citation type="submission" date="2025-08" db="UniProtKB">
        <authorList>
            <consortium name="RefSeq"/>
        </authorList>
    </citation>
    <scope>IDENTIFICATION</scope>
    <source>
        <tissue evidence="9">Gonads</tissue>
    </source>
</reference>